<dbReference type="PANTHER" id="PTHR10572:SF24">
    <property type="entry name" value="3-HYDROXY-3-METHYLGLUTARYL-COENZYME A REDUCTASE"/>
    <property type="match status" value="1"/>
</dbReference>
<accession>A0ABZ2KUR3</accession>
<evidence type="ECO:0000256" key="1">
    <source>
        <dbReference type="ARBA" id="ARBA00007661"/>
    </source>
</evidence>
<dbReference type="Proteomes" id="UP001374803">
    <property type="component" value="Chromosome"/>
</dbReference>
<dbReference type="PRINTS" id="PR00071">
    <property type="entry name" value="HMGCOARDTASE"/>
</dbReference>
<dbReference type="InterPro" id="IPR004554">
    <property type="entry name" value="HMG_CoA_Rdtase_eu_arc"/>
</dbReference>
<dbReference type="InterPro" id="IPR009023">
    <property type="entry name" value="HMG_CoA_Rdtase_NAD(P)-bd_sf"/>
</dbReference>
<name>A0ABZ2KUR3_9BACT</name>
<dbReference type="EMBL" id="CP089983">
    <property type="protein sequence ID" value="WXB01825.1"/>
    <property type="molecule type" value="Genomic_DNA"/>
</dbReference>
<reference evidence="6" key="1">
    <citation type="submission" date="2021-12" db="EMBL/GenBank/DDBJ databases">
        <title>Discovery of the Pendulisporaceae a myxobacterial family with distinct sporulation behavior and unique specialized metabolism.</title>
        <authorList>
            <person name="Garcia R."/>
            <person name="Popoff A."/>
            <person name="Bader C.D."/>
            <person name="Loehr J."/>
            <person name="Walesch S."/>
            <person name="Walt C."/>
            <person name="Boldt J."/>
            <person name="Bunk B."/>
            <person name="Haeckl F.J.F.P.J."/>
            <person name="Gunesch A.P."/>
            <person name="Birkelbach J."/>
            <person name="Nuebel U."/>
            <person name="Pietschmann T."/>
            <person name="Bach T."/>
            <person name="Mueller R."/>
        </authorList>
    </citation>
    <scope>NUCLEOTIDE SEQUENCE</scope>
    <source>
        <strain evidence="6">MSr11367</strain>
    </source>
</reference>
<dbReference type="InterPro" id="IPR009029">
    <property type="entry name" value="HMG_CoA_Rdtase_sub-bd_dom_sf"/>
</dbReference>
<dbReference type="PROSITE" id="PS50065">
    <property type="entry name" value="HMG_COA_REDUCTASE_4"/>
    <property type="match status" value="1"/>
</dbReference>
<evidence type="ECO:0000313" key="7">
    <source>
        <dbReference type="Proteomes" id="UP001374803"/>
    </source>
</evidence>
<gene>
    <name evidence="6" type="ORF">LVJ94_33520</name>
</gene>
<dbReference type="InterPro" id="IPR023074">
    <property type="entry name" value="HMG_CoA_Rdtase_cat_sf"/>
</dbReference>
<dbReference type="PANTHER" id="PTHR10572">
    <property type="entry name" value="3-HYDROXY-3-METHYLGLUTARYL-COENZYME A REDUCTASE"/>
    <property type="match status" value="1"/>
</dbReference>
<keyword evidence="4" id="KW-0560">Oxidoreductase</keyword>
<sequence length="806" mass="89439">MASSPYIPAAFEIADVSSNERHGREELPKIPLRGHYSEEARIKRLQFLRRETRTLLAALQNTSLDARHLTKNVEHLIGGVEVPVGIAGPLLFTGEEARGLVYAPIATTEGALVASATRGAKAISLSGGVSTRVHDQRMMRVPMFVLDNMGDAARFADWVIDRQQELRERVREVSRYALLVSINPVTLGKQVHVHFVYRTGDAAGQNMTTTCTWHACQWLLDQARTAGFRIRNFYVDANGSGDKKATFQSLIAGRGIRVGAECLVRRKVLQRVLKVTPEELHTFCAAAKDAALATGSVGFSINASNLIAGLFTATGQDIACVYESSLAVLQTEVTPEGLYAYVQFPSLIVGTIGGGTHLPRQNEYLQIMDCAGAGQASRLAEIIAGYCLALDLSTASAMASGEFALAHERLGRNRPVSFLTRNEIDARFFDEAQSRGRSGERIEVAHAEALAAPVTGSSILTELSSRKTNKLVGLFPYRLTPRSGQQRTIDVILKLKPSDHEVILMVNAIAGMCGPAVAKAHAEHKNRTGFAGCHLREIALYELDDPRLRKHTPRVHGTIRDDAREIHAVVLERLNDVLLMDSADDVSGWRPEHVEAALRGIAQVHAIWYRRERDLLAEPWLGPVTGVNEMVAMAPLWESLAAHACDEFAWFTHDDRARSDALIADLPTWWSELQSLPRTLVHNDFNPRNIALRREGSILCAYDWELATCLPPQHDLAELLAFVLDANADRAQVDRFVEYHRRALEQASGFAIDAASWRTGYRLCLRDLWLNRFGLYAMAHAFRHYGFLERSMHTLRHLLQLEEGRP</sequence>
<dbReference type="SUPFAM" id="SSF56112">
    <property type="entry name" value="Protein kinase-like (PK-like)"/>
    <property type="match status" value="1"/>
</dbReference>
<dbReference type="InterPro" id="IPR002202">
    <property type="entry name" value="HMG_CoA_Rdtase"/>
</dbReference>
<dbReference type="CDD" id="cd00643">
    <property type="entry name" value="HMG-CoA_reductase_classI"/>
    <property type="match status" value="1"/>
</dbReference>
<keyword evidence="7" id="KW-1185">Reference proteome</keyword>
<dbReference type="InterPro" id="IPR002575">
    <property type="entry name" value="Aminoglycoside_PTrfase"/>
</dbReference>
<dbReference type="Pfam" id="PF01636">
    <property type="entry name" value="APH"/>
    <property type="match status" value="1"/>
</dbReference>
<dbReference type="RefSeq" id="WP_394831444.1">
    <property type="nucleotide sequence ID" value="NZ_CP089929.1"/>
</dbReference>
<keyword evidence="3" id="KW-0521">NADP</keyword>
<dbReference type="Pfam" id="PF00368">
    <property type="entry name" value="HMG-CoA_red"/>
    <property type="match status" value="1"/>
</dbReference>
<feature type="domain" description="Aminoglycoside phosphotransferase" evidence="5">
    <location>
        <begin position="551"/>
        <end position="746"/>
    </location>
</feature>
<evidence type="ECO:0000256" key="4">
    <source>
        <dbReference type="ARBA" id="ARBA00023002"/>
    </source>
</evidence>
<dbReference type="Gene3D" id="3.30.70.420">
    <property type="entry name" value="Hydroxymethylglutaryl-CoA reductase, class I/II, NAD/NADP-binding domain"/>
    <property type="match status" value="1"/>
</dbReference>
<proteinExistence type="inferred from homology"/>
<dbReference type="PROSITE" id="PS00318">
    <property type="entry name" value="HMG_COA_REDUCTASE_2"/>
    <property type="match status" value="1"/>
</dbReference>
<organism evidence="6 7">
    <name type="scientific">Pendulispora rubella</name>
    <dbReference type="NCBI Taxonomy" id="2741070"/>
    <lineage>
        <taxon>Bacteria</taxon>
        <taxon>Pseudomonadati</taxon>
        <taxon>Myxococcota</taxon>
        <taxon>Myxococcia</taxon>
        <taxon>Myxococcales</taxon>
        <taxon>Sorangiineae</taxon>
        <taxon>Pendulisporaceae</taxon>
        <taxon>Pendulispora</taxon>
    </lineage>
</organism>
<dbReference type="InterPro" id="IPR011009">
    <property type="entry name" value="Kinase-like_dom_sf"/>
</dbReference>
<evidence type="ECO:0000313" key="6">
    <source>
        <dbReference type="EMBL" id="WXB01825.1"/>
    </source>
</evidence>
<dbReference type="SUPFAM" id="SSF56542">
    <property type="entry name" value="Substrate-binding domain of HMG-CoA reductase"/>
    <property type="match status" value="1"/>
</dbReference>
<dbReference type="InterPro" id="IPR023076">
    <property type="entry name" value="HMG_CoA_Rdtase_CS"/>
</dbReference>
<dbReference type="Gene3D" id="3.90.1200.10">
    <property type="match status" value="1"/>
</dbReference>
<evidence type="ECO:0000256" key="3">
    <source>
        <dbReference type="ARBA" id="ARBA00022857"/>
    </source>
</evidence>
<dbReference type="SUPFAM" id="SSF55035">
    <property type="entry name" value="NAD-binding domain of HMG-CoA reductase"/>
    <property type="match status" value="1"/>
</dbReference>
<protein>
    <recommendedName>
        <fullName evidence="2">hydroxymethylglutaryl-CoA reductase (NADPH)</fullName>
        <ecNumber evidence="2">1.1.1.34</ecNumber>
    </recommendedName>
</protein>
<evidence type="ECO:0000259" key="5">
    <source>
        <dbReference type="Pfam" id="PF01636"/>
    </source>
</evidence>
<comment type="similarity">
    <text evidence="1">Belongs to the HMG-CoA reductase family.</text>
</comment>
<evidence type="ECO:0000256" key="2">
    <source>
        <dbReference type="ARBA" id="ARBA00012999"/>
    </source>
</evidence>
<dbReference type="Gene3D" id="3.90.770.10">
    <property type="entry name" value="3-hydroxy-3-methylglutaryl-coenzyme A Reductase, Chain A, domain 2"/>
    <property type="match status" value="1"/>
</dbReference>
<dbReference type="EC" id="1.1.1.34" evidence="2"/>